<protein>
    <submittedName>
        <fullName evidence="1">Uncharacterized protein</fullName>
    </submittedName>
</protein>
<name>A0ACB0LI30_TRIPR</name>
<reference evidence="1" key="1">
    <citation type="submission" date="2023-10" db="EMBL/GenBank/DDBJ databases">
        <authorList>
            <person name="Rodriguez Cubillos JULIANA M."/>
            <person name="De Vega J."/>
        </authorList>
    </citation>
    <scope>NUCLEOTIDE SEQUENCE</scope>
</reference>
<evidence type="ECO:0000313" key="2">
    <source>
        <dbReference type="Proteomes" id="UP001177021"/>
    </source>
</evidence>
<accession>A0ACB0LI30</accession>
<comment type="caution">
    <text evidence="1">The sequence shown here is derived from an EMBL/GenBank/DDBJ whole genome shotgun (WGS) entry which is preliminary data.</text>
</comment>
<organism evidence="1 2">
    <name type="scientific">Trifolium pratense</name>
    <name type="common">Red clover</name>
    <dbReference type="NCBI Taxonomy" id="57577"/>
    <lineage>
        <taxon>Eukaryota</taxon>
        <taxon>Viridiplantae</taxon>
        <taxon>Streptophyta</taxon>
        <taxon>Embryophyta</taxon>
        <taxon>Tracheophyta</taxon>
        <taxon>Spermatophyta</taxon>
        <taxon>Magnoliopsida</taxon>
        <taxon>eudicotyledons</taxon>
        <taxon>Gunneridae</taxon>
        <taxon>Pentapetalae</taxon>
        <taxon>rosids</taxon>
        <taxon>fabids</taxon>
        <taxon>Fabales</taxon>
        <taxon>Fabaceae</taxon>
        <taxon>Papilionoideae</taxon>
        <taxon>50 kb inversion clade</taxon>
        <taxon>NPAAA clade</taxon>
        <taxon>Hologalegina</taxon>
        <taxon>IRL clade</taxon>
        <taxon>Trifolieae</taxon>
        <taxon>Trifolium</taxon>
    </lineage>
</organism>
<evidence type="ECO:0000313" key="1">
    <source>
        <dbReference type="EMBL" id="CAJ2668112.1"/>
    </source>
</evidence>
<proteinExistence type="predicted"/>
<sequence length="238" mass="27444">MRMKVKHDNDMAVFIIFDKDVQKLVMETCPLLLSMDESCSLYPDEMECFYGDVYLCKVMKREDADFDDLTSFQVTSVCNEVDVVDMFVNEYLNRIDDCVRILVVILYFFLRVDRLMIMVVMKQIVAEDVASLKDPDEGVLAYYVSHDVGNADVVGLCSKVVVEDMSSSSRCIAEKMDFSPVMFGPNFRCERKNNRNGRSTCVEKFMYARRKSCAKRRLQFDDGVERNKKAKLSGCDDK</sequence>
<dbReference type="Proteomes" id="UP001177021">
    <property type="component" value="Unassembled WGS sequence"/>
</dbReference>
<gene>
    <name evidence="1" type="ORF">MILVUS5_LOCUS32569</name>
</gene>
<dbReference type="EMBL" id="CASHSV030000513">
    <property type="protein sequence ID" value="CAJ2668112.1"/>
    <property type="molecule type" value="Genomic_DNA"/>
</dbReference>
<keyword evidence="2" id="KW-1185">Reference proteome</keyword>